<reference evidence="6 7" key="1">
    <citation type="submission" date="2021-01" db="EMBL/GenBank/DDBJ databases">
        <title>Genomic Encyclopedia of Type Strains, Phase IV (KMG-IV): sequencing the most valuable type-strain genomes for metagenomic binning, comparative biology and taxonomic classification.</title>
        <authorList>
            <person name="Goeker M."/>
        </authorList>
    </citation>
    <scope>NUCLEOTIDE SEQUENCE [LARGE SCALE GENOMIC DNA]</scope>
    <source>
        <strain evidence="6 7">DSM 24834</strain>
    </source>
</reference>
<accession>A0ABS2NJN4</accession>
<dbReference type="InterPro" id="IPR002347">
    <property type="entry name" value="SDR_fam"/>
</dbReference>
<evidence type="ECO:0000256" key="3">
    <source>
        <dbReference type="ARBA" id="ARBA00022490"/>
    </source>
</evidence>
<dbReference type="EMBL" id="JAFBDZ010000007">
    <property type="protein sequence ID" value="MBM7588077.1"/>
    <property type="molecule type" value="Genomic_DNA"/>
</dbReference>
<sequence>MSKVKYAIITGASRGLGESICKQLVDNGIHLLTVSRSESDEVKQYAEVQGVTYQHFPCDLSKVEGIQDSFSLIMEIVNQPNVENIYLINNAGMVDPINTAGNMEAAQLQKSVNVNLLAPMIITNMFLERTNRKDVMIANITSGAGSRAVHGWSAYSSTKAGLNMFTETVALELANHKRRERIFAFSPGVMDTEMQGVIRSANKEAFADIDQFKQYKERGMLRSTETVASALVELLLNKEIESGKIYHVNDLLN</sequence>
<dbReference type="SUPFAM" id="SSF51735">
    <property type="entry name" value="NAD(P)-binding Rossmann-fold domains"/>
    <property type="match status" value="1"/>
</dbReference>
<dbReference type="InterPro" id="IPR036291">
    <property type="entry name" value="NAD(P)-bd_dom_sf"/>
</dbReference>
<dbReference type="PANTHER" id="PTHR44085:SF2">
    <property type="entry name" value="SEPIAPTERIN REDUCTASE"/>
    <property type="match status" value="1"/>
</dbReference>
<dbReference type="RefSeq" id="WP_239587797.1">
    <property type="nucleotide sequence ID" value="NZ_JAFBDZ010000007.1"/>
</dbReference>
<dbReference type="NCBIfam" id="NF005381">
    <property type="entry name" value="PRK06924.1"/>
    <property type="match status" value="1"/>
</dbReference>
<dbReference type="InterPro" id="IPR020904">
    <property type="entry name" value="Sc_DH/Rdtase_CS"/>
</dbReference>
<dbReference type="PANTHER" id="PTHR44085">
    <property type="entry name" value="SEPIAPTERIN REDUCTASE"/>
    <property type="match status" value="1"/>
</dbReference>
<evidence type="ECO:0000256" key="5">
    <source>
        <dbReference type="ARBA" id="ARBA00023002"/>
    </source>
</evidence>
<protein>
    <submittedName>
        <fullName evidence="6">Benzil reductase ((S)-benzoin forming)</fullName>
        <ecNumber evidence="6">1.1.1.320</ecNumber>
    </submittedName>
</protein>
<evidence type="ECO:0000313" key="7">
    <source>
        <dbReference type="Proteomes" id="UP001646157"/>
    </source>
</evidence>
<evidence type="ECO:0000256" key="1">
    <source>
        <dbReference type="ARBA" id="ARBA00004496"/>
    </source>
</evidence>
<proteinExistence type="inferred from homology"/>
<keyword evidence="5 6" id="KW-0560">Oxidoreductase</keyword>
<evidence type="ECO:0000256" key="2">
    <source>
        <dbReference type="ARBA" id="ARBA00006484"/>
    </source>
</evidence>
<dbReference type="PRINTS" id="PR00081">
    <property type="entry name" value="GDHRDH"/>
</dbReference>
<keyword evidence="4" id="KW-0521">NADP</keyword>
<dbReference type="EC" id="1.1.1.320" evidence="6"/>
<organism evidence="6 7">
    <name type="scientific">Rossellomorea pakistanensis</name>
    <dbReference type="NCBI Taxonomy" id="992288"/>
    <lineage>
        <taxon>Bacteria</taxon>
        <taxon>Bacillati</taxon>
        <taxon>Bacillota</taxon>
        <taxon>Bacilli</taxon>
        <taxon>Bacillales</taxon>
        <taxon>Bacillaceae</taxon>
        <taxon>Rossellomorea</taxon>
    </lineage>
</organism>
<name>A0ABS2NJN4_9BACI</name>
<gene>
    <name evidence="6" type="ORF">JOC86_004652</name>
</gene>
<comment type="subcellular location">
    <subcellularLocation>
        <location evidence="1">Cytoplasm</location>
    </subcellularLocation>
</comment>
<evidence type="ECO:0000313" key="6">
    <source>
        <dbReference type="EMBL" id="MBM7588077.1"/>
    </source>
</evidence>
<dbReference type="Proteomes" id="UP001646157">
    <property type="component" value="Unassembled WGS sequence"/>
</dbReference>
<dbReference type="PROSITE" id="PS00061">
    <property type="entry name" value="ADH_SHORT"/>
    <property type="match status" value="1"/>
</dbReference>
<dbReference type="Gene3D" id="3.40.50.720">
    <property type="entry name" value="NAD(P)-binding Rossmann-like Domain"/>
    <property type="match status" value="1"/>
</dbReference>
<comment type="caution">
    <text evidence="6">The sequence shown here is derived from an EMBL/GenBank/DDBJ whole genome shotgun (WGS) entry which is preliminary data.</text>
</comment>
<keyword evidence="7" id="KW-1185">Reference proteome</keyword>
<dbReference type="GO" id="GO:0016491">
    <property type="term" value="F:oxidoreductase activity"/>
    <property type="evidence" value="ECO:0007669"/>
    <property type="project" value="UniProtKB-KW"/>
</dbReference>
<evidence type="ECO:0000256" key="4">
    <source>
        <dbReference type="ARBA" id="ARBA00022857"/>
    </source>
</evidence>
<keyword evidence="3" id="KW-0963">Cytoplasm</keyword>
<dbReference type="InterPro" id="IPR051721">
    <property type="entry name" value="Biopterin_syn/organic_redct"/>
</dbReference>
<comment type="similarity">
    <text evidence="2">Belongs to the short-chain dehydrogenases/reductases (SDR) family.</text>
</comment>
<dbReference type="Pfam" id="PF00106">
    <property type="entry name" value="adh_short"/>
    <property type="match status" value="1"/>
</dbReference>